<comment type="caution">
    <text evidence="1">The sequence shown here is derived from an EMBL/GenBank/DDBJ whole genome shotgun (WGS) entry which is preliminary data.</text>
</comment>
<accession>A0A2A2AYH0</accession>
<proteinExistence type="predicted"/>
<dbReference type="AlphaFoldDB" id="A0A2A2A9B2"/>
<evidence type="ECO:0000313" key="2">
    <source>
        <dbReference type="EMBL" id="PAT42817.1"/>
    </source>
</evidence>
<dbReference type="Proteomes" id="UP000218439">
    <property type="component" value="Unassembled WGS sequence"/>
</dbReference>
<evidence type="ECO:0000313" key="3">
    <source>
        <dbReference type="Proteomes" id="UP000217999"/>
    </source>
</evidence>
<dbReference type="EMBL" id="NSJE01000009">
    <property type="protein sequence ID" value="PAT42817.1"/>
    <property type="molecule type" value="Genomic_DNA"/>
</dbReference>
<name>A0A2A2A9B2_9BURK</name>
<protein>
    <submittedName>
        <fullName evidence="1">Uncharacterized protein</fullName>
    </submittedName>
</protein>
<organism evidence="1 3">
    <name type="scientific">Vandammella animalimorsus</name>
    <dbReference type="NCBI Taxonomy" id="2029117"/>
    <lineage>
        <taxon>Bacteria</taxon>
        <taxon>Pseudomonadati</taxon>
        <taxon>Pseudomonadota</taxon>
        <taxon>Betaproteobacteria</taxon>
        <taxon>Burkholderiales</taxon>
        <taxon>Comamonadaceae</taxon>
        <taxon>Vandammella</taxon>
    </lineage>
</organism>
<accession>A0A2A2A9B2</accession>
<evidence type="ECO:0000313" key="4">
    <source>
        <dbReference type="Proteomes" id="UP000218439"/>
    </source>
</evidence>
<dbReference type="EMBL" id="NSJF01000004">
    <property type="protein sequence ID" value="PAT34393.1"/>
    <property type="molecule type" value="Genomic_DNA"/>
</dbReference>
<evidence type="ECO:0000313" key="1">
    <source>
        <dbReference type="EMBL" id="PAT34393.1"/>
    </source>
</evidence>
<dbReference type="Proteomes" id="UP000217999">
    <property type="component" value="Unassembled WGS sequence"/>
</dbReference>
<gene>
    <name evidence="1" type="ORF">CK620_09275</name>
    <name evidence="2" type="ORF">CK621_07205</name>
</gene>
<reference evidence="3 4" key="1">
    <citation type="submission" date="2017-08" db="EMBL/GenBank/DDBJ databases">
        <title>WGS of Clinical strains of the CDC Group NO-1 linked to zoonotic infections in humans.</title>
        <authorList>
            <person name="Bernier A.-M."/>
            <person name="Bernard K."/>
        </authorList>
    </citation>
    <scope>NUCLEOTIDE SEQUENCE [LARGE SCALE GENOMIC DNA]</scope>
    <source>
        <strain evidence="1 3">NML03-0146</strain>
        <strain evidence="2 4">NML120219</strain>
    </source>
</reference>
<sequence>MATSSLGTAISLVKVDLLLKRIEQNRISLLDAMAAILAVYPSLERVSLEMVHKYSEPLPSTTVILRQEDLLMTKGQINVLVC</sequence>